<dbReference type="PANTHER" id="PTHR43031">
    <property type="entry name" value="FAD-DEPENDENT OXIDOREDUCTASE"/>
    <property type="match status" value="1"/>
</dbReference>
<dbReference type="OrthoDB" id="5339556at2"/>
<dbReference type="SMART" id="SM00450">
    <property type="entry name" value="RHOD"/>
    <property type="match status" value="1"/>
</dbReference>
<dbReference type="RefSeq" id="WP_013554585.1">
    <property type="nucleotide sequence ID" value="NC_014935.1"/>
</dbReference>
<organism evidence="2 3">
    <name type="scientific">Nitratifractor salsuginis (strain DSM 16511 / JCM 12458 / E9I37-1)</name>
    <dbReference type="NCBI Taxonomy" id="749222"/>
    <lineage>
        <taxon>Bacteria</taxon>
        <taxon>Pseudomonadati</taxon>
        <taxon>Campylobacterota</taxon>
        <taxon>Epsilonproteobacteria</taxon>
        <taxon>Campylobacterales</taxon>
        <taxon>Sulfurovaceae</taxon>
        <taxon>Nitratifractor</taxon>
    </lineage>
</organism>
<feature type="domain" description="Rhodanese" evidence="1">
    <location>
        <begin position="28"/>
        <end position="117"/>
    </location>
</feature>
<dbReference type="InterPro" id="IPR036873">
    <property type="entry name" value="Rhodanese-like_dom_sf"/>
</dbReference>
<dbReference type="STRING" id="749222.Nitsa_1650"/>
<reference evidence="2 3" key="1">
    <citation type="journal article" date="2011" name="Stand. Genomic Sci.">
        <title>Complete genome sequence of Nitratifractor salsuginis type strain (E9I37-1).</title>
        <authorList>
            <person name="Anderson I."/>
            <person name="Sikorski J."/>
            <person name="Zeytun A."/>
            <person name="Nolan M."/>
            <person name="Lapidus A."/>
            <person name="Lucas S."/>
            <person name="Hammon N."/>
            <person name="Deshpande S."/>
            <person name="Cheng J.F."/>
            <person name="Tapia R."/>
            <person name="Han C."/>
            <person name="Goodwin L."/>
            <person name="Pitluck S."/>
            <person name="Liolios K."/>
            <person name="Pagani I."/>
            <person name="Ivanova N."/>
            <person name="Huntemann M."/>
            <person name="Mavromatis K."/>
            <person name="Ovchinikova G."/>
            <person name="Pati A."/>
            <person name="Chen A."/>
            <person name="Palaniappan K."/>
            <person name="Land M."/>
            <person name="Hauser L."/>
            <person name="Brambilla E.M."/>
            <person name="Ngatchou-Djao O.D."/>
            <person name="Rohde M."/>
            <person name="Tindall B.J."/>
            <person name="Goker M."/>
            <person name="Detter J.C."/>
            <person name="Woyke T."/>
            <person name="Bristow J."/>
            <person name="Eisen J.A."/>
            <person name="Markowitz V."/>
            <person name="Hugenholtz P."/>
            <person name="Klenk H.P."/>
            <person name="Kyrpides N.C."/>
        </authorList>
    </citation>
    <scope>NUCLEOTIDE SEQUENCE [LARGE SCALE GENOMIC DNA]</scope>
    <source>
        <strain evidence="3">DSM 16511 / JCM 12458 / E9I37-1</strain>
    </source>
</reference>
<dbReference type="EMBL" id="CP002452">
    <property type="protein sequence ID" value="ADV46898.1"/>
    <property type="molecule type" value="Genomic_DNA"/>
</dbReference>
<dbReference type="HOGENOM" id="CLU_089574_13_3_7"/>
<sequence length="123" mass="13586">MGIDLKWLEGDAVNSAQLEALLAAREAGACDFLLVDVREPYEYEEAHIPGVDLLRPTSRFQEWAGELIELSRQKPVILTCRTANRTGQVQQIMKQHGAGKLIDHRSGIMSWHGPVEGGTYGGD</sequence>
<dbReference type="InterPro" id="IPR001763">
    <property type="entry name" value="Rhodanese-like_dom"/>
</dbReference>
<dbReference type="eggNOG" id="COG0607">
    <property type="taxonomic scope" value="Bacteria"/>
</dbReference>
<dbReference type="KEGG" id="nsa:Nitsa_1650"/>
<accession>E6X0W6</accession>
<proteinExistence type="predicted"/>
<evidence type="ECO:0000313" key="3">
    <source>
        <dbReference type="Proteomes" id="UP000008633"/>
    </source>
</evidence>
<keyword evidence="3" id="KW-1185">Reference proteome</keyword>
<dbReference type="Gene3D" id="3.40.250.10">
    <property type="entry name" value="Rhodanese-like domain"/>
    <property type="match status" value="1"/>
</dbReference>
<gene>
    <name evidence="2" type="ordered locus">Nitsa_1650</name>
</gene>
<evidence type="ECO:0000259" key="1">
    <source>
        <dbReference type="PROSITE" id="PS50206"/>
    </source>
</evidence>
<dbReference type="Pfam" id="PF00581">
    <property type="entry name" value="Rhodanese"/>
    <property type="match status" value="1"/>
</dbReference>
<protein>
    <submittedName>
        <fullName evidence="2">Rhodanese domain protein</fullName>
    </submittedName>
</protein>
<dbReference type="PROSITE" id="PS50206">
    <property type="entry name" value="RHODANESE_3"/>
    <property type="match status" value="1"/>
</dbReference>
<dbReference type="SUPFAM" id="SSF52821">
    <property type="entry name" value="Rhodanese/Cell cycle control phosphatase"/>
    <property type="match status" value="1"/>
</dbReference>
<evidence type="ECO:0000313" key="2">
    <source>
        <dbReference type="EMBL" id="ADV46898.1"/>
    </source>
</evidence>
<dbReference type="CDD" id="cd00158">
    <property type="entry name" value="RHOD"/>
    <property type="match status" value="1"/>
</dbReference>
<dbReference type="PANTHER" id="PTHR43031:SF16">
    <property type="entry name" value="OXIDOREDUCTASE"/>
    <property type="match status" value="1"/>
</dbReference>
<name>E6X0W6_NITSE</name>
<dbReference type="Proteomes" id="UP000008633">
    <property type="component" value="Chromosome"/>
</dbReference>
<dbReference type="AlphaFoldDB" id="E6X0W6"/>
<reference evidence="3" key="2">
    <citation type="submission" date="2011-01" db="EMBL/GenBank/DDBJ databases">
        <title>The complete genome of Nitratifractor salsuginis DSM 16511.</title>
        <authorList>
            <consortium name="US DOE Joint Genome Institute (JGI-PGF)"/>
            <person name="Lucas S."/>
            <person name="Copeland A."/>
            <person name="Lapidus A."/>
            <person name="Bruce D."/>
            <person name="Goodwin L."/>
            <person name="Pitluck S."/>
            <person name="Kyrpides N."/>
            <person name="Mavromatis K."/>
            <person name="Ivanova N."/>
            <person name="Mikhailova N."/>
            <person name="Zeytun A."/>
            <person name="Detter J.C."/>
            <person name="Tapia R."/>
            <person name="Han C."/>
            <person name="Land M."/>
            <person name="Hauser L."/>
            <person name="Markowitz V."/>
            <person name="Cheng J.-F."/>
            <person name="Hugenholtz P."/>
            <person name="Woyke T."/>
            <person name="Wu D."/>
            <person name="Tindall B."/>
            <person name="Schuetze A."/>
            <person name="Brambilla E."/>
            <person name="Klenk H.-P."/>
            <person name="Eisen J.A."/>
        </authorList>
    </citation>
    <scope>NUCLEOTIDE SEQUENCE [LARGE SCALE GENOMIC DNA]</scope>
    <source>
        <strain evidence="3">DSM 16511 / JCM 12458 / E9I37-1</strain>
    </source>
</reference>
<dbReference type="InterPro" id="IPR050229">
    <property type="entry name" value="GlpE_sulfurtransferase"/>
</dbReference>